<gene>
    <name evidence="2" type="ORF">CANARDRAFT_30684</name>
</gene>
<sequence length="192" mass="21360">MLSKKAIEGSTELEELQITDVVENPLMLENPKNDESLTDDFMIDIINYYYSIPKPMKYGVALVLFLGMLSIIFETFLELFPDLSFGQGPITKDEIINMSTSNIERDAQYAITPQEPSMGIALVVMVGLGALFPLIGFFIGKESEKNMSDFKFTPNLNATRDVSAMSSPLVINAPVTSSVINYKVIIHNPRSH</sequence>
<name>A0A1E4ST83_9ASCO</name>
<dbReference type="AlphaFoldDB" id="A0A1E4ST83"/>
<evidence type="ECO:0000313" key="3">
    <source>
        <dbReference type="Proteomes" id="UP000094801"/>
    </source>
</evidence>
<dbReference type="EMBL" id="KV453878">
    <property type="protein sequence ID" value="ODV82647.1"/>
    <property type="molecule type" value="Genomic_DNA"/>
</dbReference>
<keyword evidence="1" id="KW-0812">Transmembrane</keyword>
<keyword evidence="3" id="KW-1185">Reference proteome</keyword>
<evidence type="ECO:0000256" key="1">
    <source>
        <dbReference type="SAM" id="Phobius"/>
    </source>
</evidence>
<dbReference type="Proteomes" id="UP000094801">
    <property type="component" value="Unassembled WGS sequence"/>
</dbReference>
<proteinExistence type="predicted"/>
<keyword evidence="1" id="KW-1133">Transmembrane helix</keyword>
<protein>
    <submittedName>
        <fullName evidence="2">Uncharacterized protein</fullName>
    </submittedName>
</protein>
<keyword evidence="1" id="KW-0472">Membrane</keyword>
<feature type="transmembrane region" description="Helical" evidence="1">
    <location>
        <begin position="58"/>
        <end position="77"/>
    </location>
</feature>
<feature type="transmembrane region" description="Helical" evidence="1">
    <location>
        <begin position="118"/>
        <end position="139"/>
    </location>
</feature>
<reference evidence="3" key="1">
    <citation type="submission" date="2016-04" db="EMBL/GenBank/DDBJ databases">
        <title>Comparative genomics of biotechnologically important yeasts.</title>
        <authorList>
            <consortium name="DOE Joint Genome Institute"/>
            <person name="Riley R."/>
            <person name="Haridas S."/>
            <person name="Wolfe K.H."/>
            <person name="Lopes M.R."/>
            <person name="Hittinger C.T."/>
            <person name="Goker M."/>
            <person name="Salamov A."/>
            <person name="Wisecaver J."/>
            <person name="Long T.M."/>
            <person name="Aerts A.L."/>
            <person name="Barry K."/>
            <person name="Choi C."/>
            <person name="Clum A."/>
            <person name="Coughlan A.Y."/>
            <person name="Deshpande S."/>
            <person name="Douglass A.P."/>
            <person name="Hanson S.J."/>
            <person name="Klenk H.-P."/>
            <person name="Labutti K."/>
            <person name="Lapidus A."/>
            <person name="Lindquist E."/>
            <person name="Lipzen A."/>
            <person name="Meier-Kolthoff J.P."/>
            <person name="Ohm R.A."/>
            <person name="Otillar R.P."/>
            <person name="Pangilinan J."/>
            <person name="Peng Y."/>
            <person name="Rokas A."/>
            <person name="Rosa C.A."/>
            <person name="Scheuner C."/>
            <person name="Sibirny A.A."/>
            <person name="Slot J.C."/>
            <person name="Stielow J.B."/>
            <person name="Sun H."/>
            <person name="Kurtzman C.P."/>
            <person name="Blackwell M."/>
            <person name="Grigoriev I.V."/>
            <person name="Jeffries T.W."/>
        </authorList>
    </citation>
    <scope>NUCLEOTIDE SEQUENCE [LARGE SCALE GENOMIC DNA]</scope>
    <source>
        <strain evidence="3">NRRL YB-2248</strain>
    </source>
</reference>
<organism evidence="2 3">
    <name type="scientific">[Candida] arabinofermentans NRRL YB-2248</name>
    <dbReference type="NCBI Taxonomy" id="983967"/>
    <lineage>
        <taxon>Eukaryota</taxon>
        <taxon>Fungi</taxon>
        <taxon>Dikarya</taxon>
        <taxon>Ascomycota</taxon>
        <taxon>Saccharomycotina</taxon>
        <taxon>Pichiomycetes</taxon>
        <taxon>Pichiales</taxon>
        <taxon>Pichiaceae</taxon>
        <taxon>Ogataea</taxon>
        <taxon>Ogataea/Candida clade</taxon>
    </lineage>
</organism>
<accession>A0A1E4ST83</accession>
<evidence type="ECO:0000313" key="2">
    <source>
        <dbReference type="EMBL" id="ODV82647.1"/>
    </source>
</evidence>